<reference evidence="1 2" key="1">
    <citation type="journal article" date="2023" name="Nucleic Acids Res.">
        <title>The hologenome of Daphnia magna reveals possible DNA methylation and microbiome-mediated evolution of the host genome.</title>
        <authorList>
            <person name="Chaturvedi A."/>
            <person name="Li X."/>
            <person name="Dhandapani V."/>
            <person name="Marshall H."/>
            <person name="Kissane S."/>
            <person name="Cuenca-Cambronero M."/>
            <person name="Asole G."/>
            <person name="Calvet F."/>
            <person name="Ruiz-Romero M."/>
            <person name="Marangio P."/>
            <person name="Guigo R."/>
            <person name="Rago D."/>
            <person name="Mirbahai L."/>
            <person name="Eastwood N."/>
            <person name="Colbourne J.K."/>
            <person name="Zhou J."/>
            <person name="Mallon E."/>
            <person name="Orsini L."/>
        </authorList>
    </citation>
    <scope>NUCLEOTIDE SEQUENCE [LARGE SCALE GENOMIC DNA]</scope>
    <source>
        <strain evidence="1">LRV0_1</strain>
    </source>
</reference>
<evidence type="ECO:0000313" key="1">
    <source>
        <dbReference type="EMBL" id="KAK4018788.1"/>
    </source>
</evidence>
<dbReference type="Proteomes" id="UP001234178">
    <property type="component" value="Unassembled WGS sequence"/>
</dbReference>
<gene>
    <name evidence="1" type="ORF">OUZ56_000830</name>
</gene>
<comment type="caution">
    <text evidence="1">The sequence shown here is derived from an EMBL/GenBank/DDBJ whole genome shotgun (WGS) entry which is preliminary data.</text>
</comment>
<dbReference type="EMBL" id="JAOYFB010000036">
    <property type="protein sequence ID" value="KAK4018788.1"/>
    <property type="molecule type" value="Genomic_DNA"/>
</dbReference>
<proteinExistence type="predicted"/>
<keyword evidence="2" id="KW-1185">Reference proteome</keyword>
<evidence type="ECO:0000313" key="2">
    <source>
        <dbReference type="Proteomes" id="UP001234178"/>
    </source>
</evidence>
<sequence>MDVVEETGGLISSVLPNKALSNKKPRVIEYWCSHAYGGPSHCLFGLKVFLAHNESATAAVL</sequence>
<protein>
    <submittedName>
        <fullName evidence="1">Uncharacterized protein</fullName>
    </submittedName>
</protein>
<name>A0ABR0A0W0_9CRUS</name>
<organism evidence="1 2">
    <name type="scientific">Daphnia magna</name>
    <dbReference type="NCBI Taxonomy" id="35525"/>
    <lineage>
        <taxon>Eukaryota</taxon>
        <taxon>Metazoa</taxon>
        <taxon>Ecdysozoa</taxon>
        <taxon>Arthropoda</taxon>
        <taxon>Crustacea</taxon>
        <taxon>Branchiopoda</taxon>
        <taxon>Diplostraca</taxon>
        <taxon>Cladocera</taxon>
        <taxon>Anomopoda</taxon>
        <taxon>Daphniidae</taxon>
        <taxon>Daphnia</taxon>
    </lineage>
</organism>
<accession>A0ABR0A0W0</accession>